<dbReference type="CDD" id="cd03809">
    <property type="entry name" value="GT4_MtfB-like"/>
    <property type="match status" value="1"/>
</dbReference>
<reference evidence="4 5" key="1">
    <citation type="journal article" date="2012" name="Stand. Genomic Sci.">
        <title>Complete genome sequence of the aerobic, heterotroph Marinithermus hydrothermalis type strain (T1(T)) from a deep-sea hydrothermal vent chimney.</title>
        <authorList>
            <person name="Copeland A."/>
            <person name="Gu W."/>
            <person name="Yasawong M."/>
            <person name="Lapidus A."/>
            <person name="Lucas S."/>
            <person name="Deshpande S."/>
            <person name="Pagani I."/>
            <person name="Tapia R."/>
            <person name="Cheng J.F."/>
            <person name="Goodwin L.A."/>
            <person name="Pitluck S."/>
            <person name="Liolios K."/>
            <person name="Ivanova N."/>
            <person name="Mavromatis K."/>
            <person name="Mikhailova N."/>
            <person name="Pati A."/>
            <person name="Chen A."/>
            <person name="Palaniappan K."/>
            <person name="Land M."/>
            <person name="Pan C."/>
            <person name="Brambilla E.M."/>
            <person name="Rohde M."/>
            <person name="Tindall B.J."/>
            <person name="Sikorski J."/>
            <person name="Goker M."/>
            <person name="Detter J.C."/>
            <person name="Bristow J."/>
            <person name="Eisen J.A."/>
            <person name="Markowitz V."/>
            <person name="Hugenholtz P."/>
            <person name="Kyrpides N.C."/>
            <person name="Klenk H.P."/>
            <person name="Woyke T."/>
        </authorList>
    </citation>
    <scope>NUCLEOTIDE SEQUENCE [LARGE SCALE GENOMIC DNA]</scope>
    <source>
        <strain evidence="5">DSM 14884 / JCM 11576 / T1</strain>
    </source>
</reference>
<evidence type="ECO:0000313" key="5">
    <source>
        <dbReference type="Proteomes" id="UP000007030"/>
    </source>
</evidence>
<evidence type="ECO:0000259" key="2">
    <source>
        <dbReference type="Pfam" id="PF00534"/>
    </source>
</evidence>
<dbReference type="Pfam" id="PF00534">
    <property type="entry name" value="Glycos_transf_1"/>
    <property type="match status" value="1"/>
</dbReference>
<dbReference type="PANTHER" id="PTHR46401:SF2">
    <property type="entry name" value="GLYCOSYLTRANSFERASE WBBK-RELATED"/>
    <property type="match status" value="1"/>
</dbReference>
<dbReference type="EMBL" id="CP002630">
    <property type="protein sequence ID" value="AEB12398.1"/>
    <property type="molecule type" value="Genomic_DNA"/>
</dbReference>
<dbReference type="HOGENOM" id="CLU_009583_27_6_0"/>
<keyword evidence="5" id="KW-1185">Reference proteome</keyword>
<organism evidence="4 5">
    <name type="scientific">Marinithermus hydrothermalis (strain DSM 14884 / JCM 11576 / T1)</name>
    <dbReference type="NCBI Taxonomy" id="869210"/>
    <lineage>
        <taxon>Bacteria</taxon>
        <taxon>Thermotogati</taxon>
        <taxon>Deinococcota</taxon>
        <taxon>Deinococci</taxon>
        <taxon>Thermales</taxon>
        <taxon>Thermaceae</taxon>
        <taxon>Marinithermus</taxon>
    </lineage>
</organism>
<gene>
    <name evidence="4" type="ordered locus">Marky_1663</name>
</gene>
<evidence type="ECO:0000313" key="4">
    <source>
        <dbReference type="EMBL" id="AEB12398.1"/>
    </source>
</evidence>
<dbReference type="InterPro" id="IPR001296">
    <property type="entry name" value="Glyco_trans_1"/>
</dbReference>
<feature type="domain" description="Glycosyl transferase family 1" evidence="2">
    <location>
        <begin position="201"/>
        <end position="354"/>
    </location>
</feature>
<dbReference type="PANTHER" id="PTHR46401">
    <property type="entry name" value="GLYCOSYLTRANSFERASE WBBK-RELATED"/>
    <property type="match status" value="1"/>
</dbReference>
<dbReference type="KEGG" id="mhd:Marky_1663"/>
<protein>
    <submittedName>
        <fullName evidence="4">Glycosyl transferase group 1</fullName>
    </submittedName>
</protein>
<dbReference type="GO" id="GO:0016757">
    <property type="term" value="F:glycosyltransferase activity"/>
    <property type="evidence" value="ECO:0007669"/>
    <property type="project" value="InterPro"/>
</dbReference>
<feature type="domain" description="Glycosyltransferase subfamily 4-like N-terminal" evidence="3">
    <location>
        <begin position="18"/>
        <end position="186"/>
    </location>
</feature>
<keyword evidence="1 4" id="KW-0808">Transferase</keyword>
<dbReference type="Proteomes" id="UP000007030">
    <property type="component" value="Chromosome"/>
</dbReference>
<dbReference type="SUPFAM" id="SSF53756">
    <property type="entry name" value="UDP-Glycosyltransferase/glycogen phosphorylase"/>
    <property type="match status" value="1"/>
</dbReference>
<dbReference type="RefSeq" id="WP_013704445.1">
    <property type="nucleotide sequence ID" value="NC_015387.1"/>
</dbReference>
<dbReference type="eggNOG" id="COG0438">
    <property type="taxonomic scope" value="Bacteria"/>
</dbReference>
<sequence length="380" mass="42629">MTELAIDVTPLQSEHRWRGVGVYVRELVSWIEREAPLKPVYLASTVARDALEGLVPPERTVYLYRPHRPAQVYWVYNEAFLRQGLRKTRPKVFFAPDFNGLVLNPHGKTVAALHDLSALKLARENGHRPFPPSLSEGLSALRWRVYYRKLARVDHIIARSETVKADAMQLLGIPPEKLSVVCQGLNRALFTPSTGKGPYATHPPYFVHLGGRNANKNQARILEAFARIALEFPEVHLYFAGPWNPSDLRWLEAERQRLGLADRVRHLGYVRDEEVSSLYGNAVALVFPSLEEGYGLPVLEAMASGGPVITSNRSSMPELAGEAAMLVDPLSVTEIARAMRALLVDPALRERYRQLGLRRAAAYSWQAFAEETLRVLVGLL</sequence>
<name>F2NKE9_MARHT</name>
<dbReference type="STRING" id="869210.Marky_1663"/>
<evidence type="ECO:0000256" key="1">
    <source>
        <dbReference type="ARBA" id="ARBA00022679"/>
    </source>
</evidence>
<accession>F2NKE9</accession>
<dbReference type="GO" id="GO:0009103">
    <property type="term" value="P:lipopolysaccharide biosynthetic process"/>
    <property type="evidence" value="ECO:0007669"/>
    <property type="project" value="TreeGrafter"/>
</dbReference>
<evidence type="ECO:0000259" key="3">
    <source>
        <dbReference type="Pfam" id="PF13439"/>
    </source>
</evidence>
<dbReference type="OrthoDB" id="9797829at2"/>
<proteinExistence type="predicted"/>
<dbReference type="Gene3D" id="3.40.50.2000">
    <property type="entry name" value="Glycogen Phosphorylase B"/>
    <property type="match status" value="2"/>
</dbReference>
<dbReference type="InterPro" id="IPR028098">
    <property type="entry name" value="Glyco_trans_4-like_N"/>
</dbReference>
<dbReference type="Pfam" id="PF13439">
    <property type="entry name" value="Glyco_transf_4"/>
    <property type="match status" value="1"/>
</dbReference>
<dbReference type="AlphaFoldDB" id="F2NKE9"/>